<keyword evidence="2" id="KW-1185">Reference proteome</keyword>
<dbReference type="Proteomes" id="UP000186817">
    <property type="component" value="Unassembled WGS sequence"/>
</dbReference>
<dbReference type="OrthoDB" id="413890at2759"/>
<comment type="caution">
    <text evidence="1">The sequence shown here is derived from an EMBL/GenBank/DDBJ whole genome shotgun (WGS) entry which is preliminary data.</text>
</comment>
<reference evidence="1 2" key="1">
    <citation type="submission" date="2016-02" db="EMBL/GenBank/DDBJ databases">
        <title>Genome analysis of coral dinoflagellate symbionts highlights evolutionary adaptations to a symbiotic lifestyle.</title>
        <authorList>
            <person name="Aranda M."/>
            <person name="Li Y."/>
            <person name="Liew Y.J."/>
            <person name="Baumgarten S."/>
            <person name="Simakov O."/>
            <person name="Wilson M."/>
            <person name="Piel J."/>
            <person name="Ashoor H."/>
            <person name="Bougouffa S."/>
            <person name="Bajic V.B."/>
            <person name="Ryu T."/>
            <person name="Ravasi T."/>
            <person name="Bayer T."/>
            <person name="Micklem G."/>
            <person name="Kim H."/>
            <person name="Bhak J."/>
            <person name="Lajeunesse T.C."/>
            <person name="Voolstra C.R."/>
        </authorList>
    </citation>
    <scope>NUCLEOTIDE SEQUENCE [LARGE SCALE GENOMIC DNA]</scope>
    <source>
        <strain evidence="1 2">CCMP2467</strain>
    </source>
</reference>
<dbReference type="AlphaFoldDB" id="A0A1Q9CAJ6"/>
<name>A0A1Q9CAJ6_SYMMI</name>
<proteinExistence type="predicted"/>
<evidence type="ECO:0000313" key="2">
    <source>
        <dbReference type="Proteomes" id="UP000186817"/>
    </source>
</evidence>
<evidence type="ECO:0000313" key="1">
    <source>
        <dbReference type="EMBL" id="OLP79847.1"/>
    </source>
</evidence>
<gene>
    <name evidence="1" type="ORF">AK812_SmicGene39801</name>
</gene>
<organism evidence="1 2">
    <name type="scientific">Symbiodinium microadriaticum</name>
    <name type="common">Dinoflagellate</name>
    <name type="synonym">Zooxanthella microadriatica</name>
    <dbReference type="NCBI Taxonomy" id="2951"/>
    <lineage>
        <taxon>Eukaryota</taxon>
        <taxon>Sar</taxon>
        <taxon>Alveolata</taxon>
        <taxon>Dinophyceae</taxon>
        <taxon>Suessiales</taxon>
        <taxon>Symbiodiniaceae</taxon>
        <taxon>Symbiodinium</taxon>
    </lineage>
</organism>
<accession>A0A1Q9CAJ6</accession>
<sequence>MKACAPVPLPERWCRANSPMKARLLNGQSFRYTARLFKLGITIGGRRAAEDQDIRNPDGLLMLATAILQKGHRVMTFQDFELLCMSNDLEAEDVLSKCEFLEREDSGIVDIVEICLDDALVFCLVEKYGSDGDSNHVQIHELGTYANELLPKRERETKGLRQILALNADKFCVSGSTVTIRQRPTWPEPSIDDAVPTSLSQLSDGVEREESTDSSTVKADTFAGRLRKSVPDITEALLKQPVLFKGSLGKTSAASDTTKLASAFEKCVEQYGILMHGSR</sequence>
<protein>
    <submittedName>
        <fullName evidence="1">Uncharacterized protein</fullName>
    </submittedName>
</protein>
<dbReference type="EMBL" id="LSRX01001441">
    <property type="protein sequence ID" value="OLP79847.1"/>
    <property type="molecule type" value="Genomic_DNA"/>
</dbReference>